<evidence type="ECO:0000313" key="4">
    <source>
        <dbReference type="RefSeq" id="XP_036362072.1"/>
    </source>
</evidence>
<dbReference type="AlphaFoldDB" id="A0A7E6F552"/>
<dbReference type="GO" id="GO:0005874">
    <property type="term" value="C:microtubule"/>
    <property type="evidence" value="ECO:0007669"/>
    <property type="project" value="TreeGrafter"/>
</dbReference>
<dbReference type="Pfam" id="PF05517">
    <property type="entry name" value="p25-alpha"/>
    <property type="match status" value="1"/>
</dbReference>
<dbReference type="SUPFAM" id="SSF47473">
    <property type="entry name" value="EF-hand"/>
    <property type="match status" value="1"/>
</dbReference>
<dbReference type="GO" id="GO:0001578">
    <property type="term" value="P:microtubule bundle formation"/>
    <property type="evidence" value="ECO:0007669"/>
    <property type="project" value="TreeGrafter"/>
</dbReference>
<dbReference type="InterPro" id="IPR008907">
    <property type="entry name" value="TPP/p25"/>
</dbReference>
<dbReference type="GO" id="GO:0046785">
    <property type="term" value="P:microtubule polymerization"/>
    <property type="evidence" value="ECO:0007669"/>
    <property type="project" value="InterPro"/>
</dbReference>
<dbReference type="InterPro" id="IPR011992">
    <property type="entry name" value="EF-hand-dom_pair"/>
</dbReference>
<dbReference type="GO" id="GO:0015631">
    <property type="term" value="F:tubulin binding"/>
    <property type="evidence" value="ECO:0007669"/>
    <property type="project" value="InterPro"/>
</dbReference>
<sequence length="199" mass="22101">MVSELNKTFIFLYSGDTEPGKMSDDLKEVFKAFVKLAGAKTESDMKMMNAKACGKMVKDCLPKEVSGIADASVFPKYKEKGKPYMLMENFPQFIRGCAHEYAKLKSKDPKLPLDDPKVEKYYQSFVTKLSTGRPNVKEVKVSKTGNVDKLTDASGYTGTHKERFDAEGKGKGIEGRVDLQDDSGYVGNYKGAGTFDEKK</sequence>
<dbReference type="RefSeq" id="XP_036362072.1">
    <property type="nucleotide sequence ID" value="XM_036506179.1"/>
</dbReference>
<keyword evidence="3" id="KW-1185">Reference proteome</keyword>
<reference evidence="4" key="1">
    <citation type="submission" date="2025-08" db="UniProtKB">
        <authorList>
            <consortium name="RefSeq"/>
        </authorList>
    </citation>
    <scope>IDENTIFICATION</scope>
</reference>
<dbReference type="PANTHER" id="PTHR12932:SF9">
    <property type="entry name" value="TUBULIN POLYMERIZATION-PROMOTING PROTEIN HOMOLOG"/>
    <property type="match status" value="1"/>
</dbReference>
<dbReference type="GO" id="GO:0032273">
    <property type="term" value="P:positive regulation of protein polymerization"/>
    <property type="evidence" value="ECO:0007669"/>
    <property type="project" value="TreeGrafter"/>
</dbReference>
<organism evidence="3 4">
    <name type="scientific">Octopus sinensis</name>
    <name type="common">East Asian common octopus</name>
    <dbReference type="NCBI Taxonomy" id="2607531"/>
    <lineage>
        <taxon>Eukaryota</taxon>
        <taxon>Metazoa</taxon>
        <taxon>Spiralia</taxon>
        <taxon>Lophotrochozoa</taxon>
        <taxon>Mollusca</taxon>
        <taxon>Cephalopoda</taxon>
        <taxon>Coleoidea</taxon>
        <taxon>Octopodiformes</taxon>
        <taxon>Octopoda</taxon>
        <taxon>Incirrata</taxon>
        <taxon>Octopodidae</taxon>
        <taxon>Octopus</taxon>
    </lineage>
</organism>
<dbReference type="PANTHER" id="PTHR12932">
    <property type="entry name" value="P25 ALPHA-RELATED"/>
    <property type="match status" value="1"/>
</dbReference>
<dbReference type="Proteomes" id="UP000515154">
    <property type="component" value="Linkage group LG9"/>
</dbReference>
<feature type="region of interest" description="Disordered" evidence="2">
    <location>
        <begin position="153"/>
        <end position="175"/>
    </location>
</feature>
<feature type="compositionally biased region" description="Basic and acidic residues" evidence="2">
    <location>
        <begin position="159"/>
        <end position="175"/>
    </location>
</feature>
<evidence type="ECO:0000313" key="3">
    <source>
        <dbReference type="Proteomes" id="UP000515154"/>
    </source>
</evidence>
<evidence type="ECO:0000256" key="1">
    <source>
        <dbReference type="ARBA" id="ARBA00010994"/>
    </source>
</evidence>
<accession>A0A7E6F552</accession>
<name>A0A7E6F552_9MOLL</name>
<protein>
    <submittedName>
        <fullName evidence="4">Tubulin polymerization-promoting protein family member 3 isoform X1</fullName>
    </submittedName>
</protein>
<proteinExistence type="inferred from homology"/>
<evidence type="ECO:0000256" key="2">
    <source>
        <dbReference type="SAM" id="MobiDB-lite"/>
    </source>
</evidence>
<gene>
    <name evidence="4" type="primary">LOC115215589</name>
</gene>
<comment type="similarity">
    <text evidence="1">Belongs to the TPPP family.</text>
</comment>
<dbReference type="Gene3D" id="1.10.238.10">
    <property type="entry name" value="EF-hand"/>
    <property type="match status" value="1"/>
</dbReference>